<reference evidence="5 6" key="1">
    <citation type="journal article" date="2015" name="Sci. Rep.">
        <title>Chromosome-level genome map provides insights into diverse defense mechanisms in the medicinal fungus Ganoderma sinense.</title>
        <authorList>
            <person name="Zhu Y."/>
            <person name="Xu J."/>
            <person name="Sun C."/>
            <person name="Zhou S."/>
            <person name="Xu H."/>
            <person name="Nelson D.R."/>
            <person name="Qian J."/>
            <person name="Song J."/>
            <person name="Luo H."/>
            <person name="Xiang L."/>
            <person name="Li Y."/>
            <person name="Xu Z."/>
            <person name="Ji A."/>
            <person name="Wang L."/>
            <person name="Lu S."/>
            <person name="Hayward A."/>
            <person name="Sun W."/>
            <person name="Li X."/>
            <person name="Schwartz D.C."/>
            <person name="Wang Y."/>
            <person name="Chen S."/>
        </authorList>
    </citation>
    <scope>NUCLEOTIDE SEQUENCE [LARGE SCALE GENOMIC DNA]</scope>
    <source>
        <strain evidence="5 6">ZZ0214-1</strain>
    </source>
</reference>
<keyword evidence="1 2" id="KW-0175">Coiled coil</keyword>
<feature type="compositionally biased region" description="Basic and acidic residues" evidence="3">
    <location>
        <begin position="112"/>
        <end position="145"/>
    </location>
</feature>
<evidence type="ECO:0000256" key="1">
    <source>
        <dbReference type="ARBA" id="ARBA00023054"/>
    </source>
</evidence>
<sequence>MLHMSMPYQVSATNRNLPRRSDSLLKVPTTTIPYFSELDDELRDIRRVHSQGQEEDLRYALSRTINRIEELTSMLKEAYKAQTDLQTELTLAKSNLTMALANNEMLEDALKRDHPSHSKDVGWRRMSAREQSLRVESEAERRRSTDSLATDLSSSPTPSQPPSAVEHSPVVPRSATMPSPAPPSSTTESRFFRFRFGNGSSSASRPSSPRLSAGQSPMLNGSHLTSASLPSLVPPKEDKEKEVEELQHQLEVERKARKDAADAKVALEAEIESLSQALFEEANKMVATERMKLAETEEQLREAREQGEALKNVLRLFERDTEAARTRTHVVDRILEDDTISFRSRRHRASSSAVGIKSPSSGIPSPQQSRSTTPSHSPSDVPSSARTVVAGPSSSPSTPPPKDTDESTDRHDLPGAKLAVSVSTDSESSTLSTSTTLRISPSPPPTSSPHSPSHIPSPLTAPGQFLFTPARAVSYFDGEESPWADATSASTTSPKVST</sequence>
<dbReference type="AlphaFoldDB" id="A0A2G8SR94"/>
<feature type="compositionally biased region" description="Low complexity" evidence="3">
    <location>
        <begin position="448"/>
        <end position="460"/>
    </location>
</feature>
<dbReference type="GO" id="GO:0051286">
    <property type="term" value="C:cell tip"/>
    <property type="evidence" value="ECO:0007669"/>
    <property type="project" value="TreeGrafter"/>
</dbReference>
<dbReference type="GO" id="GO:0070319">
    <property type="term" value="C:Golgi to plasma membrane transport vesicle"/>
    <property type="evidence" value="ECO:0007669"/>
    <property type="project" value="TreeGrafter"/>
</dbReference>
<dbReference type="EMBL" id="AYKW01000002">
    <property type="protein sequence ID" value="PIL36287.1"/>
    <property type="molecule type" value="Genomic_DNA"/>
</dbReference>
<feature type="compositionally biased region" description="Polar residues" evidence="3">
    <location>
        <begin position="214"/>
        <end position="229"/>
    </location>
</feature>
<dbReference type="GO" id="GO:0005085">
    <property type="term" value="F:guanyl-nucleotide exchange factor activity"/>
    <property type="evidence" value="ECO:0007669"/>
    <property type="project" value="InterPro"/>
</dbReference>
<keyword evidence="6" id="KW-1185">Reference proteome</keyword>
<feature type="compositionally biased region" description="Low complexity" evidence="3">
    <location>
        <begin position="172"/>
        <end position="213"/>
    </location>
</feature>
<dbReference type="Proteomes" id="UP000230002">
    <property type="component" value="Unassembled WGS sequence"/>
</dbReference>
<name>A0A2G8SR94_9APHY</name>
<proteinExistence type="predicted"/>
<feature type="compositionally biased region" description="Low complexity" evidence="3">
    <location>
        <begin position="421"/>
        <end position="440"/>
    </location>
</feature>
<dbReference type="InterPro" id="IPR009449">
    <property type="entry name" value="Sec2_N"/>
</dbReference>
<dbReference type="PANTHER" id="PTHR14430:SF0">
    <property type="entry name" value="SEC2P DOMAIN-CONTAINING PROTEIN"/>
    <property type="match status" value="1"/>
</dbReference>
<dbReference type="Gene3D" id="6.10.140.910">
    <property type="match status" value="1"/>
</dbReference>
<feature type="compositionally biased region" description="Basic and acidic residues" evidence="3">
    <location>
        <begin position="402"/>
        <end position="414"/>
    </location>
</feature>
<evidence type="ECO:0000313" key="5">
    <source>
        <dbReference type="EMBL" id="PIL36287.1"/>
    </source>
</evidence>
<accession>A0A2G8SR94</accession>
<dbReference type="InterPro" id="IPR040351">
    <property type="entry name" value="RAB3IL/RAB3IP/Sec2"/>
</dbReference>
<feature type="region of interest" description="Disordered" evidence="3">
    <location>
        <begin position="112"/>
        <end position="235"/>
    </location>
</feature>
<dbReference type="SUPFAM" id="SSF144284">
    <property type="entry name" value="Sec2 N-terminal region"/>
    <property type="match status" value="1"/>
</dbReference>
<evidence type="ECO:0000259" key="4">
    <source>
        <dbReference type="Pfam" id="PF06428"/>
    </source>
</evidence>
<evidence type="ECO:0000256" key="3">
    <source>
        <dbReference type="SAM" id="MobiDB-lite"/>
    </source>
</evidence>
<evidence type="ECO:0000256" key="2">
    <source>
        <dbReference type="SAM" id="Coils"/>
    </source>
</evidence>
<dbReference type="Pfam" id="PF06428">
    <property type="entry name" value="Sec2p"/>
    <property type="match status" value="1"/>
</dbReference>
<dbReference type="OrthoDB" id="5560525at2759"/>
<comment type="caution">
    <text evidence="5">The sequence shown here is derived from an EMBL/GenBank/DDBJ whole genome shotgun (WGS) entry which is preliminary data.</text>
</comment>
<feature type="compositionally biased region" description="Low complexity" evidence="3">
    <location>
        <begin position="350"/>
        <end position="379"/>
    </location>
</feature>
<evidence type="ECO:0000313" key="6">
    <source>
        <dbReference type="Proteomes" id="UP000230002"/>
    </source>
</evidence>
<feature type="region of interest" description="Disordered" evidence="3">
    <location>
        <begin position="343"/>
        <end position="463"/>
    </location>
</feature>
<organism evidence="5 6">
    <name type="scientific">Ganoderma sinense ZZ0214-1</name>
    <dbReference type="NCBI Taxonomy" id="1077348"/>
    <lineage>
        <taxon>Eukaryota</taxon>
        <taxon>Fungi</taxon>
        <taxon>Dikarya</taxon>
        <taxon>Basidiomycota</taxon>
        <taxon>Agaricomycotina</taxon>
        <taxon>Agaricomycetes</taxon>
        <taxon>Polyporales</taxon>
        <taxon>Polyporaceae</taxon>
        <taxon>Ganoderma</taxon>
    </lineage>
</organism>
<feature type="coiled-coil region" evidence="2">
    <location>
        <begin position="236"/>
        <end position="320"/>
    </location>
</feature>
<feature type="compositionally biased region" description="Low complexity" evidence="3">
    <location>
        <begin position="146"/>
        <end position="157"/>
    </location>
</feature>
<feature type="region of interest" description="Disordered" evidence="3">
    <location>
        <begin position="479"/>
        <end position="498"/>
    </location>
</feature>
<feature type="compositionally biased region" description="Polar residues" evidence="3">
    <location>
        <begin position="487"/>
        <end position="498"/>
    </location>
</feature>
<feature type="domain" description="GDP/GTP exchange factor Sec2 N-terminal" evidence="4">
    <location>
        <begin position="236"/>
        <end position="306"/>
    </location>
</feature>
<dbReference type="GO" id="GO:0006887">
    <property type="term" value="P:exocytosis"/>
    <property type="evidence" value="ECO:0007669"/>
    <property type="project" value="TreeGrafter"/>
</dbReference>
<dbReference type="PANTHER" id="PTHR14430">
    <property type="entry name" value="RABIN3-RELATED"/>
    <property type="match status" value="1"/>
</dbReference>
<dbReference type="STRING" id="1077348.A0A2G8SR94"/>
<gene>
    <name evidence="5" type="ORF">GSI_01950</name>
</gene>
<protein>
    <recommendedName>
        <fullName evidence="4">GDP/GTP exchange factor Sec2 N-terminal domain-containing protein</fullName>
    </recommendedName>
</protein>